<protein>
    <submittedName>
        <fullName evidence="2">TAXI family TRAP transporter solute-binding subunit</fullName>
    </submittedName>
</protein>
<dbReference type="SUPFAM" id="SSF53850">
    <property type="entry name" value="Periplasmic binding protein-like II"/>
    <property type="match status" value="1"/>
</dbReference>
<comment type="caution">
    <text evidence="2">The sequence shown here is derived from an EMBL/GenBank/DDBJ whole genome shotgun (WGS) entry which is preliminary data.</text>
</comment>
<dbReference type="NCBIfam" id="TIGR02122">
    <property type="entry name" value="TRAP_TAXI"/>
    <property type="match status" value="1"/>
</dbReference>
<keyword evidence="1" id="KW-0732">Signal</keyword>
<feature type="chain" id="PRO_5018289467" evidence="1">
    <location>
        <begin position="24"/>
        <end position="342"/>
    </location>
</feature>
<name>A0A3M8P947_9BACL</name>
<evidence type="ECO:0000313" key="2">
    <source>
        <dbReference type="EMBL" id="RNF40219.1"/>
    </source>
</evidence>
<dbReference type="PANTHER" id="PTHR42941:SF1">
    <property type="entry name" value="SLL1037 PROTEIN"/>
    <property type="match status" value="1"/>
</dbReference>
<sequence>MRRRTMMKKILWTAILGMLMIVAAGCGNDSGNAEGSSDKLEAPDKFLQIGTGPMGSGWYPITTGMSEIYMDNFNGLNASQIEGGSTANLKSLDVGDIQLGINYTSDFSDAIAGEGGFTEPLDTVSAIASLYPVYQTIAVLDSNEDIQKIEDIVDKHIFLGPKNGGGPVAFWRMMDEYGITEETIEQAGGQISYGNYNDGASMLVDNSVDVFLGGGAPTVVALQEIELTNQLRVLPIDQDKLDSIKEKDYGISAAPLPAETYKGQDEEVPTYTAVSMMTSRADLDEEYVYNLTKLFWENMDVFEEQIPERAVHFTLDTVLDGIDPETLHPGAKKYYEEQGVLE</sequence>
<dbReference type="Proteomes" id="UP000275473">
    <property type="component" value="Unassembled WGS sequence"/>
</dbReference>
<dbReference type="Gene3D" id="3.40.190.10">
    <property type="entry name" value="Periplasmic binding protein-like II"/>
    <property type="match status" value="2"/>
</dbReference>
<reference evidence="2 3" key="1">
    <citation type="journal article" date="2018" name="Int. J. Syst. Evol. Microbiol.">
        <title>Planococcus salinus sp. nov., a moderately halophilic bacterium isolated from a saline-alkali soil.</title>
        <authorList>
            <person name="Gan L."/>
        </authorList>
    </citation>
    <scope>NUCLEOTIDE SEQUENCE [LARGE SCALE GENOMIC DNA]</scope>
    <source>
        <strain evidence="2 3">LCB217</strain>
    </source>
</reference>
<dbReference type="PANTHER" id="PTHR42941">
    <property type="entry name" value="SLL1037 PROTEIN"/>
    <property type="match status" value="1"/>
</dbReference>
<organism evidence="2 3">
    <name type="scientific">Planococcus salinus</name>
    <dbReference type="NCBI Taxonomy" id="1848460"/>
    <lineage>
        <taxon>Bacteria</taxon>
        <taxon>Bacillati</taxon>
        <taxon>Bacillota</taxon>
        <taxon>Bacilli</taxon>
        <taxon>Bacillales</taxon>
        <taxon>Caryophanaceae</taxon>
        <taxon>Planococcus</taxon>
    </lineage>
</organism>
<evidence type="ECO:0000256" key="1">
    <source>
        <dbReference type="SAM" id="SignalP"/>
    </source>
</evidence>
<gene>
    <name evidence="2" type="ORF">EEX84_06165</name>
</gene>
<dbReference type="AlphaFoldDB" id="A0A3M8P947"/>
<accession>A0A3M8P947</accession>
<evidence type="ECO:0000313" key="3">
    <source>
        <dbReference type="Proteomes" id="UP000275473"/>
    </source>
</evidence>
<keyword evidence="3" id="KW-1185">Reference proteome</keyword>
<feature type="signal peptide" evidence="1">
    <location>
        <begin position="1"/>
        <end position="23"/>
    </location>
</feature>
<dbReference type="EMBL" id="RIAX01000003">
    <property type="protein sequence ID" value="RNF40219.1"/>
    <property type="molecule type" value="Genomic_DNA"/>
</dbReference>
<dbReference type="InterPro" id="IPR011852">
    <property type="entry name" value="TRAP_TAXI"/>
</dbReference>
<proteinExistence type="predicted"/>
<dbReference type="Pfam" id="PF16868">
    <property type="entry name" value="NMT1_3"/>
    <property type="match status" value="1"/>
</dbReference>
<dbReference type="PROSITE" id="PS51257">
    <property type="entry name" value="PROKAR_LIPOPROTEIN"/>
    <property type="match status" value="1"/>
</dbReference>